<feature type="transmembrane region" description="Helical" evidence="9">
    <location>
        <begin position="288"/>
        <end position="305"/>
    </location>
</feature>
<reference evidence="11" key="1">
    <citation type="submission" date="2016-01" db="EMBL/GenBank/DDBJ databases">
        <authorList>
            <person name="Peeters C."/>
        </authorList>
    </citation>
    <scope>NUCLEOTIDE SEQUENCE [LARGE SCALE GENOMIC DNA]</scope>
    <source>
        <strain evidence="11">LMG 29317</strain>
    </source>
</reference>
<dbReference type="InterPro" id="IPR011701">
    <property type="entry name" value="MFS"/>
</dbReference>
<keyword evidence="4" id="KW-1003">Cell membrane</keyword>
<gene>
    <name evidence="11" type="ORF">AWB74_01486</name>
</gene>
<feature type="transmembrane region" description="Helical" evidence="9">
    <location>
        <begin position="375"/>
        <end position="396"/>
    </location>
</feature>
<evidence type="ECO:0000256" key="4">
    <source>
        <dbReference type="ARBA" id="ARBA00022475"/>
    </source>
</evidence>
<keyword evidence="3" id="KW-0813">Transport</keyword>
<evidence type="ECO:0000256" key="7">
    <source>
        <dbReference type="ARBA" id="ARBA00022989"/>
    </source>
</evidence>
<keyword evidence="7 9" id="KW-1133">Transmembrane helix</keyword>
<feature type="transmembrane region" description="Helical" evidence="9">
    <location>
        <begin position="62"/>
        <end position="84"/>
    </location>
</feature>
<dbReference type="Pfam" id="PF07690">
    <property type="entry name" value="MFS_1"/>
    <property type="match status" value="1"/>
</dbReference>
<evidence type="ECO:0000256" key="2">
    <source>
        <dbReference type="ARBA" id="ARBA00008240"/>
    </source>
</evidence>
<feature type="transmembrane region" description="Helical" evidence="9">
    <location>
        <begin position="312"/>
        <end position="329"/>
    </location>
</feature>
<dbReference type="InterPro" id="IPR036259">
    <property type="entry name" value="MFS_trans_sf"/>
</dbReference>
<dbReference type="EMBL" id="FCOM02000004">
    <property type="protein sequence ID" value="SAL37660.1"/>
    <property type="molecule type" value="Genomic_DNA"/>
</dbReference>
<feature type="transmembrane region" description="Helical" evidence="9">
    <location>
        <begin position="96"/>
        <end position="114"/>
    </location>
</feature>
<evidence type="ECO:0000256" key="6">
    <source>
        <dbReference type="ARBA" id="ARBA00022847"/>
    </source>
</evidence>
<dbReference type="GO" id="GO:0015293">
    <property type="term" value="F:symporter activity"/>
    <property type="evidence" value="ECO:0007669"/>
    <property type="project" value="UniProtKB-KW"/>
</dbReference>
<feature type="domain" description="Major facilitator superfamily (MFS) profile" evidence="10">
    <location>
        <begin position="24"/>
        <end position="431"/>
    </location>
</feature>
<feature type="transmembrane region" description="Helical" evidence="9">
    <location>
        <begin position="408"/>
        <end position="426"/>
    </location>
</feature>
<proteinExistence type="inferred from homology"/>
<sequence length="431" mass="46448">MATGASDGLFAHEQPARMVTRRKAILATVIGSGLEWFDFSGYAFFAAIIGKLFFPSSNETTSLLLALATFGVGFVMRPLGGIAFGIYADKVGRKRALSLAMLVMALGSAIIAFAPTYETIGIAAPCLIVIARMLQGLSAGGEMGGATAFLTEHAPQNRRAFYSSWIQTSVGFAVVIGSITGAVITSSLSAESLLSWGWRIPFVIGMLVAPVGYYIRLKIEETPEFTSEKRHASTPLRDVIRDYPRGVLSSLLMVVLWTVCTYVILFYIPTYVVKYLHMSQREGFTSGIVSGAVLMTMAPVFGALSDRVGKQRVISVAALVILIASYPQFSHLIKSPTFGTLLTFQIIFGVLIAAYTGPILALFTEMFPSRVRTTGLSLAYNGAVTIFGGFASFIITWLMQVTGDAESASYYIIFAAIVSLVGTRLMKSHQS</sequence>
<name>A0A158H1Q1_9BURK</name>
<evidence type="ECO:0000313" key="11">
    <source>
        <dbReference type="EMBL" id="SAL37660.1"/>
    </source>
</evidence>
<comment type="similarity">
    <text evidence="2">Belongs to the major facilitator superfamily. Metabolite:H+ Symporter (MHS) family (TC 2.A.1.6) family.</text>
</comment>
<comment type="subcellular location">
    <subcellularLocation>
        <location evidence="1">Cell membrane</location>
        <topology evidence="1">Multi-pass membrane protein</topology>
    </subcellularLocation>
</comment>
<comment type="caution">
    <text evidence="11">The sequence shown here is derived from an EMBL/GenBank/DDBJ whole genome shotgun (WGS) entry which is preliminary data.</text>
</comment>
<feature type="transmembrane region" description="Helical" evidence="9">
    <location>
        <begin position="196"/>
        <end position="215"/>
    </location>
</feature>
<dbReference type="AlphaFoldDB" id="A0A158H1Q1"/>
<dbReference type="GO" id="GO:0005886">
    <property type="term" value="C:plasma membrane"/>
    <property type="evidence" value="ECO:0007669"/>
    <property type="project" value="UniProtKB-SubCell"/>
</dbReference>
<dbReference type="PANTHER" id="PTHR43528">
    <property type="entry name" value="ALPHA-KETOGLUTARATE PERMEASE"/>
    <property type="match status" value="1"/>
</dbReference>
<evidence type="ECO:0000256" key="5">
    <source>
        <dbReference type="ARBA" id="ARBA00022692"/>
    </source>
</evidence>
<dbReference type="InterPro" id="IPR051084">
    <property type="entry name" value="H+-coupled_symporters"/>
</dbReference>
<feature type="transmembrane region" description="Helical" evidence="9">
    <location>
        <begin position="120"/>
        <end position="139"/>
    </location>
</feature>
<organism evidence="11 12">
    <name type="scientific">Caballeronia arvi</name>
    <dbReference type="NCBI Taxonomy" id="1777135"/>
    <lineage>
        <taxon>Bacteria</taxon>
        <taxon>Pseudomonadati</taxon>
        <taxon>Pseudomonadota</taxon>
        <taxon>Betaproteobacteria</taxon>
        <taxon>Burkholderiales</taxon>
        <taxon>Burkholderiaceae</taxon>
        <taxon>Caballeronia</taxon>
    </lineage>
</organism>
<accession>A0A158H1Q1</accession>
<evidence type="ECO:0000259" key="10">
    <source>
        <dbReference type="PROSITE" id="PS50850"/>
    </source>
</evidence>
<dbReference type="SUPFAM" id="SSF103473">
    <property type="entry name" value="MFS general substrate transporter"/>
    <property type="match status" value="1"/>
</dbReference>
<dbReference type="Gene3D" id="1.20.1250.20">
    <property type="entry name" value="MFS general substrate transporter like domains"/>
    <property type="match status" value="2"/>
</dbReference>
<keyword evidence="12" id="KW-1185">Reference proteome</keyword>
<evidence type="ECO:0000256" key="1">
    <source>
        <dbReference type="ARBA" id="ARBA00004651"/>
    </source>
</evidence>
<keyword evidence="5 9" id="KW-0812">Transmembrane</keyword>
<dbReference type="PROSITE" id="PS50850">
    <property type="entry name" value="MFS"/>
    <property type="match status" value="1"/>
</dbReference>
<feature type="transmembrane region" description="Helical" evidence="9">
    <location>
        <begin position="160"/>
        <end position="184"/>
    </location>
</feature>
<evidence type="ECO:0000256" key="9">
    <source>
        <dbReference type="SAM" id="Phobius"/>
    </source>
</evidence>
<evidence type="ECO:0000256" key="8">
    <source>
        <dbReference type="ARBA" id="ARBA00023136"/>
    </source>
</evidence>
<keyword evidence="6" id="KW-0769">Symport</keyword>
<evidence type="ECO:0000313" key="12">
    <source>
        <dbReference type="Proteomes" id="UP000055019"/>
    </source>
</evidence>
<feature type="transmembrane region" description="Helical" evidence="9">
    <location>
        <begin position="24"/>
        <end position="50"/>
    </location>
</feature>
<protein>
    <submittedName>
        <fullName evidence="11">Membrane protein</fullName>
    </submittedName>
</protein>
<feature type="transmembrane region" description="Helical" evidence="9">
    <location>
        <begin position="341"/>
        <end position="363"/>
    </location>
</feature>
<dbReference type="PROSITE" id="PS00217">
    <property type="entry name" value="SUGAR_TRANSPORT_2"/>
    <property type="match status" value="1"/>
</dbReference>
<dbReference type="Proteomes" id="UP000055019">
    <property type="component" value="Unassembled WGS sequence"/>
</dbReference>
<dbReference type="PANTHER" id="PTHR43528:SF8">
    <property type="entry name" value="BLR0239 PROTEIN"/>
    <property type="match status" value="1"/>
</dbReference>
<dbReference type="InterPro" id="IPR005829">
    <property type="entry name" value="Sugar_transporter_CS"/>
</dbReference>
<dbReference type="InterPro" id="IPR020846">
    <property type="entry name" value="MFS_dom"/>
</dbReference>
<dbReference type="FunFam" id="1.20.1250.20:FF:000001">
    <property type="entry name" value="Dicarboxylate MFS transporter"/>
    <property type="match status" value="1"/>
</dbReference>
<dbReference type="RefSeq" id="WP_061146120.1">
    <property type="nucleotide sequence ID" value="NZ_FCOM02000004.1"/>
</dbReference>
<evidence type="ECO:0000256" key="3">
    <source>
        <dbReference type="ARBA" id="ARBA00022448"/>
    </source>
</evidence>
<keyword evidence="8 9" id="KW-0472">Membrane</keyword>
<feature type="transmembrane region" description="Helical" evidence="9">
    <location>
        <begin position="247"/>
        <end position="268"/>
    </location>
</feature>